<name>A0AAD6KEP2_9ROSI</name>
<evidence type="ECO:0000313" key="3">
    <source>
        <dbReference type="Proteomes" id="UP001162972"/>
    </source>
</evidence>
<dbReference type="AlphaFoldDB" id="A0AAD6KEP2"/>
<accession>A0AAD6KEP2</accession>
<comment type="caution">
    <text evidence="2">The sequence shown here is derived from an EMBL/GenBank/DDBJ whole genome shotgun (WGS) entry which is preliminary data.</text>
</comment>
<dbReference type="GO" id="GO:0019005">
    <property type="term" value="C:SCF ubiquitin ligase complex"/>
    <property type="evidence" value="ECO:0007669"/>
    <property type="project" value="TreeGrafter"/>
</dbReference>
<dbReference type="SMART" id="SM00367">
    <property type="entry name" value="LRR_CC"/>
    <property type="match status" value="3"/>
</dbReference>
<dbReference type="PANTHER" id="PTHR13318:SF105">
    <property type="entry name" value="F-BOX_LRR-REPEAT PROTEIN 3"/>
    <property type="match status" value="1"/>
</dbReference>
<protein>
    <recommendedName>
        <fullName evidence="1">F-box/LRR-repeat protein 15-like leucin rich repeat domain-containing protein</fullName>
    </recommendedName>
</protein>
<sequence>MRALQQLRVLEIRGCPHVSSKGLSAIAVGCRQLAVLDIKKCFNINDNAMLQLAQFSQNLKQINLSYCSVTDVGLLALASMNRLQNITVLHLRGLTPNGLAAALLTCRGITKVKLHASFKPLLPKSLLDYIEAHGCVLHWRDKAFQVEMDPKGWKLHFGKSPEAP</sequence>
<dbReference type="InterPro" id="IPR006553">
    <property type="entry name" value="Leu-rich_rpt_Cys-con_subtyp"/>
</dbReference>
<dbReference type="PANTHER" id="PTHR13318">
    <property type="entry name" value="PARTNER OF PAIRED, ISOFORM B-RELATED"/>
    <property type="match status" value="1"/>
</dbReference>
<dbReference type="Pfam" id="PF25372">
    <property type="entry name" value="DUF7885"/>
    <property type="match status" value="1"/>
</dbReference>
<feature type="domain" description="F-box/LRR-repeat protein 15-like leucin rich repeat" evidence="1">
    <location>
        <begin position="15"/>
        <end position="110"/>
    </location>
</feature>
<dbReference type="SUPFAM" id="SSF52047">
    <property type="entry name" value="RNI-like"/>
    <property type="match status" value="1"/>
</dbReference>
<dbReference type="InterPro" id="IPR057207">
    <property type="entry name" value="FBXL15_LRR"/>
</dbReference>
<organism evidence="2 3">
    <name type="scientific">Salix udensis</name>
    <dbReference type="NCBI Taxonomy" id="889485"/>
    <lineage>
        <taxon>Eukaryota</taxon>
        <taxon>Viridiplantae</taxon>
        <taxon>Streptophyta</taxon>
        <taxon>Embryophyta</taxon>
        <taxon>Tracheophyta</taxon>
        <taxon>Spermatophyta</taxon>
        <taxon>Magnoliopsida</taxon>
        <taxon>eudicotyledons</taxon>
        <taxon>Gunneridae</taxon>
        <taxon>Pentapetalae</taxon>
        <taxon>rosids</taxon>
        <taxon>fabids</taxon>
        <taxon>Malpighiales</taxon>
        <taxon>Salicaceae</taxon>
        <taxon>Saliceae</taxon>
        <taxon>Salix</taxon>
    </lineage>
</organism>
<dbReference type="EMBL" id="JAPFFJ010000007">
    <property type="protein sequence ID" value="KAJ6421893.1"/>
    <property type="molecule type" value="Genomic_DNA"/>
</dbReference>
<evidence type="ECO:0000313" key="2">
    <source>
        <dbReference type="EMBL" id="KAJ6421893.1"/>
    </source>
</evidence>
<dbReference type="InterPro" id="IPR032675">
    <property type="entry name" value="LRR_dom_sf"/>
</dbReference>
<keyword evidence="3" id="KW-1185">Reference proteome</keyword>
<proteinExistence type="predicted"/>
<dbReference type="Gene3D" id="3.80.10.10">
    <property type="entry name" value="Ribonuclease Inhibitor"/>
    <property type="match status" value="1"/>
</dbReference>
<reference evidence="2 3" key="1">
    <citation type="journal article" date="2023" name="Int. J. Mol. Sci.">
        <title>De Novo Assembly and Annotation of 11 Diverse Shrub Willow (Salix) Genomes Reveals Novel Gene Organization in Sex-Linked Regions.</title>
        <authorList>
            <person name="Hyden B."/>
            <person name="Feng K."/>
            <person name="Yates T.B."/>
            <person name="Jawdy S."/>
            <person name="Cereghino C."/>
            <person name="Smart L.B."/>
            <person name="Muchero W."/>
        </authorList>
    </citation>
    <scope>NUCLEOTIDE SEQUENCE [LARGE SCALE GENOMIC DNA]</scope>
    <source>
        <tissue evidence="2">Shoot tip</tissue>
    </source>
</reference>
<evidence type="ECO:0000259" key="1">
    <source>
        <dbReference type="Pfam" id="PF25372"/>
    </source>
</evidence>
<gene>
    <name evidence="2" type="ORF">OIU84_026927</name>
</gene>
<dbReference type="GO" id="GO:0031146">
    <property type="term" value="P:SCF-dependent proteasomal ubiquitin-dependent protein catabolic process"/>
    <property type="evidence" value="ECO:0007669"/>
    <property type="project" value="TreeGrafter"/>
</dbReference>
<dbReference type="Proteomes" id="UP001162972">
    <property type="component" value="Chromosome 19"/>
</dbReference>